<dbReference type="EMBL" id="LHPF02000003">
    <property type="protein sequence ID" value="PSC75072.1"/>
    <property type="molecule type" value="Genomic_DNA"/>
</dbReference>
<comment type="caution">
    <text evidence="3">The sequence shown here is derived from an EMBL/GenBank/DDBJ whole genome shotgun (WGS) entry which is preliminary data.</text>
</comment>
<evidence type="ECO:0000313" key="4">
    <source>
        <dbReference type="Proteomes" id="UP000239649"/>
    </source>
</evidence>
<feature type="region of interest" description="Disordered" evidence="1">
    <location>
        <begin position="568"/>
        <end position="617"/>
    </location>
</feature>
<feature type="region of interest" description="Disordered" evidence="1">
    <location>
        <begin position="122"/>
        <end position="142"/>
    </location>
</feature>
<evidence type="ECO:0000256" key="1">
    <source>
        <dbReference type="SAM" id="MobiDB-lite"/>
    </source>
</evidence>
<protein>
    <submittedName>
        <fullName evidence="3">Squamosa promoter-binding 15 isoform A</fullName>
    </submittedName>
</protein>
<feature type="compositionally biased region" description="Low complexity" evidence="1">
    <location>
        <begin position="129"/>
        <end position="140"/>
    </location>
</feature>
<feature type="compositionally biased region" description="Low complexity" evidence="1">
    <location>
        <begin position="333"/>
        <end position="347"/>
    </location>
</feature>
<feature type="transmembrane region" description="Helical" evidence="2">
    <location>
        <begin position="860"/>
        <end position="878"/>
    </location>
</feature>
<keyword evidence="2" id="KW-0812">Transmembrane</keyword>
<evidence type="ECO:0000313" key="3">
    <source>
        <dbReference type="EMBL" id="PSC75072.1"/>
    </source>
</evidence>
<proteinExistence type="predicted"/>
<organism evidence="3 4">
    <name type="scientific">Micractinium conductrix</name>
    <dbReference type="NCBI Taxonomy" id="554055"/>
    <lineage>
        <taxon>Eukaryota</taxon>
        <taxon>Viridiplantae</taxon>
        <taxon>Chlorophyta</taxon>
        <taxon>core chlorophytes</taxon>
        <taxon>Trebouxiophyceae</taxon>
        <taxon>Chlorellales</taxon>
        <taxon>Chlorellaceae</taxon>
        <taxon>Chlorella clade</taxon>
        <taxon>Micractinium</taxon>
    </lineage>
</organism>
<reference evidence="3 4" key="1">
    <citation type="journal article" date="2018" name="Plant J.">
        <title>Genome sequences of Chlorella sorokiniana UTEX 1602 and Micractinium conductrix SAG 241.80: implications to maltose excretion by a green alga.</title>
        <authorList>
            <person name="Arriola M.B."/>
            <person name="Velmurugan N."/>
            <person name="Zhang Y."/>
            <person name="Plunkett M.H."/>
            <person name="Hondzo H."/>
            <person name="Barney B.M."/>
        </authorList>
    </citation>
    <scope>NUCLEOTIDE SEQUENCE [LARGE SCALE GENOMIC DNA]</scope>
    <source>
        <strain evidence="3 4">SAG 241.80</strain>
    </source>
</reference>
<accession>A0A2P6VLU5</accession>
<feature type="compositionally biased region" description="Polar residues" evidence="1">
    <location>
        <begin position="271"/>
        <end position="280"/>
    </location>
</feature>
<dbReference type="AlphaFoldDB" id="A0A2P6VLU5"/>
<feature type="region of interest" description="Disordered" evidence="1">
    <location>
        <begin position="77"/>
        <end position="107"/>
    </location>
</feature>
<gene>
    <name evidence="3" type="ORF">C2E20_2079</name>
</gene>
<feature type="compositionally biased region" description="Low complexity" evidence="1">
    <location>
        <begin position="595"/>
        <end position="611"/>
    </location>
</feature>
<name>A0A2P6VLU5_9CHLO</name>
<keyword evidence="2" id="KW-0472">Membrane</keyword>
<evidence type="ECO:0000256" key="2">
    <source>
        <dbReference type="SAM" id="Phobius"/>
    </source>
</evidence>
<dbReference type="Proteomes" id="UP000239649">
    <property type="component" value="Unassembled WGS sequence"/>
</dbReference>
<feature type="region of interest" description="Disordered" evidence="1">
    <location>
        <begin position="271"/>
        <end position="362"/>
    </location>
</feature>
<keyword evidence="4" id="KW-1185">Reference proteome</keyword>
<feature type="region of interest" description="Disordered" evidence="1">
    <location>
        <begin position="818"/>
        <end position="837"/>
    </location>
</feature>
<feature type="compositionally biased region" description="Low complexity" evidence="1">
    <location>
        <begin position="303"/>
        <end position="312"/>
    </location>
</feature>
<keyword evidence="2" id="KW-1133">Transmembrane helix</keyword>
<sequence length="883" mass="88999">MSATAAQQDSWHVSEWQWAGGELIKMHTLVAFDGDKRSCTVSLQKRKARRHAVTFGGGAATLSAAERPQRKARLRKLKGAGNDEEERGAGTPDGSAAGSSPEDASLAQAVGAKLRRTALECGGVPASSAQPAHTAHPLPAHADDPSLLRGMPGAVANGGGFGGTALPTPPGSGTLLHRHYGRTAALHGPPLHVAPAPLPPPGGCALPPGWPAQQRLAAQQQHAAGQAYGAALDAGDLELAELDAADLDLLLALEPEELADALLMGITPQCSVPAQPSSSGDAAPTRLCSPSQQHHHSPAPLQGYTSSVVLSTGSGGSGDSAYGRSDQLLAGMPAGSTHAASGAASPSQLGGKGSGSARTPPLYTAASVHAPQQLAAVQPRALHARSPPQAAAPPVGLEPWTRKECLVDLSLKLFGATPADLPTSLRDELASALQLAPTVMLSSIRTDTVCLSTSPLASRPELEALGGVSGGVAGVVVGAVARVQAAAGRPAKVLCQAGASVSAADSSALAHSTLPALPPLRVASPPVALAGGGPLQAVLVGWGIAGAGTTLHCRSRGHTVVLTVLQARRGGGGDDGDEELDEPGTPSTTENPSLAAPSSSDGGSRSRGPAPLDARGAPPSQAALLLERVELAGGEDAVVVTLPAALAWGLVEFEAAQGALLSTSAPLLVLPRQASAAARELRDQLAAAAAAGGWSDASLLRHLGFLLHAAQRHSHPGAAGLETAAAHRLHRLARHLAVFCMQQGWPATAALLLPALAVRAGGGGGSARGAERTVSKDEDAPLGVDSIRAAQEAATDAGVVGKETEQLEALLAGLAAQQQQQWGEERDGDDDPARGDDAAADEEAALLGGEQRRGVPAGNWLWAGVNLAATVAGLLLVYRTAWM</sequence>